<dbReference type="GO" id="GO:0004806">
    <property type="term" value="F:triacylglycerol lipase activity"/>
    <property type="evidence" value="ECO:0007669"/>
    <property type="project" value="TreeGrafter"/>
</dbReference>
<dbReference type="PANTHER" id="PTHR48081">
    <property type="entry name" value="AB HYDROLASE SUPERFAMILY PROTEIN C4A8.06C"/>
    <property type="match status" value="1"/>
</dbReference>
<evidence type="ECO:0000313" key="5">
    <source>
        <dbReference type="EMBL" id="MBB3841972.1"/>
    </source>
</evidence>
<name>A0A7W5ZQU8_9BACT</name>
<dbReference type="InterPro" id="IPR050300">
    <property type="entry name" value="GDXG_lipolytic_enzyme"/>
</dbReference>
<reference evidence="5 6" key="1">
    <citation type="submission" date="2020-08" db="EMBL/GenBank/DDBJ databases">
        <title>Genomic Encyclopedia of Type Strains, Phase IV (KMG-IV): sequencing the most valuable type-strain genomes for metagenomic binning, comparative biology and taxonomic classification.</title>
        <authorList>
            <person name="Goeker M."/>
        </authorList>
    </citation>
    <scope>NUCLEOTIDE SEQUENCE [LARGE SCALE GENOMIC DNA]</scope>
    <source>
        <strain evidence="5 6">DSM 17976</strain>
    </source>
</reference>
<dbReference type="InterPro" id="IPR002925">
    <property type="entry name" value="Dienelactn_hydro"/>
</dbReference>
<evidence type="ECO:0000256" key="1">
    <source>
        <dbReference type="ARBA" id="ARBA00010515"/>
    </source>
</evidence>
<evidence type="ECO:0000256" key="2">
    <source>
        <dbReference type="ARBA" id="ARBA00022801"/>
    </source>
</evidence>
<dbReference type="RefSeq" id="WP_310587025.1">
    <property type="nucleotide sequence ID" value="NZ_JACIBY010000023.1"/>
</dbReference>
<sequence length="277" mass="30690">MIAQQADTLQLTQRVLPGAQVEIYKQVGESQLRISIFFPRAHLKKSAYPAAIFFFGGGWRRGTVKQFEEQCHDLAARGIVTMAVDYRVSTRQKSTPMQSVQDAKSVMRWVRKNAVRLHIQPDSIVAFGGSAGGHLALAAAVLTGFNEPGEDTTLSTRPNALVLFNPVVKTTLGGYGHEWLAENAEALSPVAHLQEGVPPTLIFHGEADTTVPIANVEEFCQRMQALGNPCELYRFEGQKHGFFNSLPKDSPIYEDINTRIDQFLTKYGYLKPGTNRN</sequence>
<evidence type="ECO:0000259" key="4">
    <source>
        <dbReference type="Pfam" id="PF20434"/>
    </source>
</evidence>
<dbReference type="AlphaFoldDB" id="A0A7W5ZQU8"/>
<organism evidence="5 6">
    <name type="scientific">Runella defluvii</name>
    <dbReference type="NCBI Taxonomy" id="370973"/>
    <lineage>
        <taxon>Bacteria</taxon>
        <taxon>Pseudomonadati</taxon>
        <taxon>Bacteroidota</taxon>
        <taxon>Cytophagia</taxon>
        <taxon>Cytophagales</taxon>
        <taxon>Spirosomataceae</taxon>
        <taxon>Runella</taxon>
    </lineage>
</organism>
<dbReference type="Pfam" id="PF20434">
    <property type="entry name" value="BD-FAE"/>
    <property type="match status" value="1"/>
</dbReference>
<feature type="domain" description="BD-FAE-like" evidence="4">
    <location>
        <begin position="44"/>
        <end position="144"/>
    </location>
</feature>
<dbReference type="Pfam" id="PF01738">
    <property type="entry name" value="DLH"/>
    <property type="match status" value="1"/>
</dbReference>
<dbReference type="EMBL" id="JACIBY010000023">
    <property type="protein sequence ID" value="MBB3841972.1"/>
    <property type="molecule type" value="Genomic_DNA"/>
</dbReference>
<keyword evidence="6" id="KW-1185">Reference proteome</keyword>
<dbReference type="InterPro" id="IPR049492">
    <property type="entry name" value="BD-FAE-like_dom"/>
</dbReference>
<comment type="caution">
    <text evidence="5">The sequence shown here is derived from an EMBL/GenBank/DDBJ whole genome shotgun (WGS) entry which is preliminary data.</text>
</comment>
<protein>
    <submittedName>
        <fullName evidence="5">Acetyl esterase/lipase</fullName>
    </submittedName>
</protein>
<feature type="domain" description="Dienelactone hydrolase" evidence="3">
    <location>
        <begin position="166"/>
        <end position="250"/>
    </location>
</feature>
<dbReference type="InterPro" id="IPR029058">
    <property type="entry name" value="AB_hydrolase_fold"/>
</dbReference>
<evidence type="ECO:0000259" key="3">
    <source>
        <dbReference type="Pfam" id="PF01738"/>
    </source>
</evidence>
<gene>
    <name evidence="5" type="ORF">FHS57_006001</name>
</gene>
<dbReference type="PANTHER" id="PTHR48081:SF30">
    <property type="entry name" value="ACETYL-HYDROLASE LIPR-RELATED"/>
    <property type="match status" value="1"/>
</dbReference>
<proteinExistence type="inferred from homology"/>
<dbReference type="Gene3D" id="3.40.50.1820">
    <property type="entry name" value="alpha/beta hydrolase"/>
    <property type="match status" value="1"/>
</dbReference>
<keyword evidence="2" id="KW-0378">Hydrolase</keyword>
<dbReference type="SUPFAM" id="SSF53474">
    <property type="entry name" value="alpha/beta-Hydrolases"/>
    <property type="match status" value="1"/>
</dbReference>
<comment type="similarity">
    <text evidence="1">Belongs to the 'GDXG' lipolytic enzyme family.</text>
</comment>
<evidence type="ECO:0000313" key="6">
    <source>
        <dbReference type="Proteomes" id="UP000541352"/>
    </source>
</evidence>
<accession>A0A7W5ZQU8</accession>
<dbReference type="Proteomes" id="UP000541352">
    <property type="component" value="Unassembled WGS sequence"/>
</dbReference>